<gene>
    <name evidence="1" type="ORF">KC19_2G136900</name>
</gene>
<evidence type="ECO:0000313" key="2">
    <source>
        <dbReference type="Proteomes" id="UP000822688"/>
    </source>
</evidence>
<proteinExistence type="predicted"/>
<dbReference type="EMBL" id="CM026422">
    <property type="protein sequence ID" value="KAG0587047.1"/>
    <property type="molecule type" value="Genomic_DNA"/>
</dbReference>
<keyword evidence="2" id="KW-1185">Reference proteome</keyword>
<organism evidence="1 2">
    <name type="scientific">Ceratodon purpureus</name>
    <name type="common">Fire moss</name>
    <name type="synonym">Dicranum purpureum</name>
    <dbReference type="NCBI Taxonomy" id="3225"/>
    <lineage>
        <taxon>Eukaryota</taxon>
        <taxon>Viridiplantae</taxon>
        <taxon>Streptophyta</taxon>
        <taxon>Embryophyta</taxon>
        <taxon>Bryophyta</taxon>
        <taxon>Bryophytina</taxon>
        <taxon>Bryopsida</taxon>
        <taxon>Dicranidae</taxon>
        <taxon>Pseudoditrichales</taxon>
        <taxon>Ditrichaceae</taxon>
        <taxon>Ceratodon</taxon>
    </lineage>
</organism>
<protein>
    <submittedName>
        <fullName evidence="1">Uncharacterized protein</fullName>
    </submittedName>
</protein>
<evidence type="ECO:0000313" key="1">
    <source>
        <dbReference type="EMBL" id="KAG0587047.1"/>
    </source>
</evidence>
<name>A0A8T0IV58_CERPU</name>
<dbReference type="Proteomes" id="UP000822688">
    <property type="component" value="Chromosome 2"/>
</dbReference>
<sequence>MKTYIRTHDSYAVIGPNNKFIKNINSHPEWLGYVPKLSISNFCSLFLQKSPSALTPQAPVSHKVHKNTSNSSGPRTNIWPQYLAIRISHRSRDKLMLHRYPYGKQRAGGFSRLKRRQLS</sequence>
<reference evidence="1" key="1">
    <citation type="submission" date="2020-06" db="EMBL/GenBank/DDBJ databases">
        <title>WGS assembly of Ceratodon purpureus strain R40.</title>
        <authorList>
            <person name="Carey S.B."/>
            <person name="Jenkins J."/>
            <person name="Shu S."/>
            <person name="Lovell J.T."/>
            <person name="Sreedasyam A."/>
            <person name="Maumus F."/>
            <person name="Tiley G.P."/>
            <person name="Fernandez-Pozo N."/>
            <person name="Barry K."/>
            <person name="Chen C."/>
            <person name="Wang M."/>
            <person name="Lipzen A."/>
            <person name="Daum C."/>
            <person name="Saski C.A."/>
            <person name="Payton A.C."/>
            <person name="Mcbreen J.C."/>
            <person name="Conrad R.E."/>
            <person name="Kollar L.M."/>
            <person name="Olsson S."/>
            <person name="Huttunen S."/>
            <person name="Landis J.B."/>
            <person name="Wickett N.J."/>
            <person name="Johnson M.G."/>
            <person name="Rensing S.A."/>
            <person name="Grimwood J."/>
            <person name="Schmutz J."/>
            <person name="Mcdaniel S.F."/>
        </authorList>
    </citation>
    <scope>NUCLEOTIDE SEQUENCE</scope>
    <source>
        <strain evidence="1">R40</strain>
    </source>
</reference>
<accession>A0A8T0IV58</accession>
<comment type="caution">
    <text evidence="1">The sequence shown here is derived from an EMBL/GenBank/DDBJ whole genome shotgun (WGS) entry which is preliminary data.</text>
</comment>
<dbReference type="AlphaFoldDB" id="A0A8T0IV58"/>